<keyword evidence="5" id="KW-0472">Membrane</keyword>
<feature type="domain" description="EamA" evidence="6">
    <location>
        <begin position="161"/>
        <end position="296"/>
    </location>
</feature>
<evidence type="ECO:0000259" key="6">
    <source>
        <dbReference type="Pfam" id="PF00892"/>
    </source>
</evidence>
<evidence type="ECO:0000256" key="3">
    <source>
        <dbReference type="ARBA" id="ARBA00022692"/>
    </source>
</evidence>
<keyword evidence="8" id="KW-1185">Reference proteome</keyword>
<dbReference type="AlphaFoldDB" id="A0A0K6HQI4"/>
<dbReference type="OrthoDB" id="4167046at2"/>
<dbReference type="RefSeq" id="WP_055449075.1">
    <property type="nucleotide sequence ID" value="NZ_CYHF01000001.1"/>
</dbReference>
<dbReference type="Pfam" id="PF00892">
    <property type="entry name" value="EamA"/>
    <property type="match status" value="2"/>
</dbReference>
<protein>
    <submittedName>
        <fullName evidence="7">Threonine/homoserine efflux transporter RhtA</fullName>
    </submittedName>
</protein>
<evidence type="ECO:0000256" key="1">
    <source>
        <dbReference type="ARBA" id="ARBA00004141"/>
    </source>
</evidence>
<dbReference type="InterPro" id="IPR037185">
    <property type="entry name" value="EmrE-like"/>
</dbReference>
<dbReference type="PANTHER" id="PTHR32322:SF2">
    <property type="entry name" value="EAMA DOMAIN-CONTAINING PROTEIN"/>
    <property type="match status" value="1"/>
</dbReference>
<dbReference type="STRING" id="339866.GCA_001418255_00098"/>
<dbReference type="EMBL" id="CYHF01000001">
    <property type="protein sequence ID" value="CUA93086.1"/>
    <property type="molecule type" value="Genomic_DNA"/>
</dbReference>
<gene>
    <name evidence="7" type="ORF">Ga0061069_10199</name>
</gene>
<comment type="subcellular location">
    <subcellularLocation>
        <location evidence="1">Membrane</location>
        <topology evidence="1">Multi-pass membrane protein</topology>
    </subcellularLocation>
</comment>
<dbReference type="GO" id="GO:0016020">
    <property type="term" value="C:membrane"/>
    <property type="evidence" value="ECO:0007669"/>
    <property type="project" value="UniProtKB-SubCell"/>
</dbReference>
<dbReference type="InterPro" id="IPR050638">
    <property type="entry name" value="AA-Vitamin_Transporters"/>
</dbReference>
<proteinExistence type="inferred from homology"/>
<keyword evidence="3" id="KW-0812">Transmembrane</keyword>
<evidence type="ECO:0000256" key="2">
    <source>
        <dbReference type="ARBA" id="ARBA00007362"/>
    </source>
</evidence>
<organism evidence="7 8">
    <name type="scientific">Thiomonas bhubaneswarensis</name>
    <dbReference type="NCBI Taxonomy" id="339866"/>
    <lineage>
        <taxon>Bacteria</taxon>
        <taxon>Pseudomonadati</taxon>
        <taxon>Pseudomonadota</taxon>
        <taxon>Betaproteobacteria</taxon>
        <taxon>Burkholderiales</taxon>
        <taxon>Thiomonas</taxon>
    </lineage>
</organism>
<evidence type="ECO:0000313" key="7">
    <source>
        <dbReference type="EMBL" id="CUA93086.1"/>
    </source>
</evidence>
<comment type="similarity">
    <text evidence="2">Belongs to the EamA transporter family.</text>
</comment>
<name>A0A0K6HQI4_9BURK</name>
<reference evidence="8" key="1">
    <citation type="submission" date="2015-08" db="EMBL/GenBank/DDBJ databases">
        <authorList>
            <person name="Varghese N."/>
        </authorList>
    </citation>
    <scope>NUCLEOTIDE SEQUENCE [LARGE SCALE GENOMIC DNA]</scope>
    <source>
        <strain evidence="8">DSM 18181</strain>
    </source>
</reference>
<dbReference type="InterPro" id="IPR000620">
    <property type="entry name" value="EamA_dom"/>
</dbReference>
<dbReference type="Gene3D" id="1.10.3730.20">
    <property type="match status" value="1"/>
</dbReference>
<evidence type="ECO:0000256" key="5">
    <source>
        <dbReference type="ARBA" id="ARBA00023136"/>
    </source>
</evidence>
<dbReference type="SUPFAM" id="SSF103481">
    <property type="entry name" value="Multidrug resistance efflux transporter EmrE"/>
    <property type="match status" value="2"/>
</dbReference>
<keyword evidence="4" id="KW-1133">Transmembrane helix</keyword>
<accession>A0A0K6HQI4</accession>
<evidence type="ECO:0000256" key="4">
    <source>
        <dbReference type="ARBA" id="ARBA00022989"/>
    </source>
</evidence>
<dbReference type="Proteomes" id="UP000183649">
    <property type="component" value="Unassembled WGS sequence"/>
</dbReference>
<dbReference type="PANTHER" id="PTHR32322">
    <property type="entry name" value="INNER MEMBRANE TRANSPORTER"/>
    <property type="match status" value="1"/>
</dbReference>
<evidence type="ECO:0000313" key="8">
    <source>
        <dbReference type="Proteomes" id="UP000183649"/>
    </source>
</evidence>
<feature type="domain" description="EamA" evidence="6">
    <location>
        <begin position="14"/>
        <end position="146"/>
    </location>
</feature>
<sequence length="311" mass="34152">MPHDKPRLLDPQTALLLTLPPLFWAGNAVVGRLMVGQIPPLALSFYRWLFALLLALLIVGPDLWRHRAVVRRRWVSLAIMGMLGVGSYNSLQYVALETTTPLNVSLITSSAPVFILLIGGAFYKQAVGWAQWVGALLSIAGVALVVAKGDLAHLAALHVAPGDLIMLVAVFLWAIYTWELRQRPLGLAPMTSLAAQMIWGVLSILPFMLAERWIGGQVTHWGGPVWLALAYVAVLPSLLAYWCWGSAVGRVGAQIPAYFGNLAPLFAALLSWLFLHETIHWYHLWAALLIFAGIHVALNARKQPVALEQEL</sequence>